<dbReference type="InterPro" id="IPR002821">
    <property type="entry name" value="Hydantoinase_A"/>
</dbReference>
<accession>A0A5S4ZT04</accession>
<dbReference type="InterPro" id="IPR043129">
    <property type="entry name" value="ATPase_NBD"/>
</dbReference>
<evidence type="ECO:0000313" key="5">
    <source>
        <dbReference type="Proteomes" id="UP000323166"/>
    </source>
</evidence>
<dbReference type="GO" id="GO:0017168">
    <property type="term" value="F:5-oxoprolinase (ATP-hydrolyzing) activity"/>
    <property type="evidence" value="ECO:0007669"/>
    <property type="project" value="TreeGrafter"/>
</dbReference>
<dbReference type="SUPFAM" id="SSF53067">
    <property type="entry name" value="Actin-like ATPase domain"/>
    <property type="match status" value="1"/>
</dbReference>
<gene>
    <name evidence="4" type="ORF">LX24_01367</name>
</gene>
<name>A0A5S4ZT04_9FIRM</name>
<dbReference type="GO" id="GO:0005829">
    <property type="term" value="C:cytosol"/>
    <property type="evidence" value="ECO:0007669"/>
    <property type="project" value="TreeGrafter"/>
</dbReference>
<feature type="domain" description="Acetophenone carboxylase-like C-terminal" evidence="3">
    <location>
        <begin position="501"/>
        <end position="670"/>
    </location>
</feature>
<evidence type="ECO:0000259" key="2">
    <source>
        <dbReference type="Pfam" id="PF05378"/>
    </source>
</evidence>
<proteinExistence type="predicted"/>
<dbReference type="RefSeq" id="WP_243131650.1">
    <property type="nucleotide sequence ID" value="NZ_VNHM01000006.1"/>
</dbReference>
<reference evidence="4 5" key="1">
    <citation type="submission" date="2019-07" db="EMBL/GenBank/DDBJ databases">
        <title>Genomic Encyclopedia of Type Strains, Phase I: the one thousand microbial genomes (KMG-I) project.</title>
        <authorList>
            <person name="Kyrpides N."/>
        </authorList>
    </citation>
    <scope>NUCLEOTIDE SEQUENCE [LARGE SCALE GENOMIC DNA]</scope>
    <source>
        <strain evidence="4 5">DSM 6562</strain>
    </source>
</reference>
<feature type="domain" description="Hydantoinase A/oxoprolinase" evidence="1">
    <location>
        <begin position="203"/>
        <end position="489"/>
    </location>
</feature>
<dbReference type="EMBL" id="VNHM01000006">
    <property type="protein sequence ID" value="TYO95977.1"/>
    <property type="molecule type" value="Genomic_DNA"/>
</dbReference>
<feature type="domain" description="Hydantoinase/oxoprolinase N-terminal" evidence="2">
    <location>
        <begin position="6"/>
        <end position="182"/>
    </location>
</feature>
<evidence type="ECO:0000313" key="4">
    <source>
        <dbReference type="EMBL" id="TYO95977.1"/>
    </source>
</evidence>
<comment type="caution">
    <text evidence="4">The sequence shown here is derived from an EMBL/GenBank/DDBJ whole genome shotgun (WGS) entry which is preliminary data.</text>
</comment>
<dbReference type="InterPro" id="IPR049517">
    <property type="entry name" value="ACX-like_C"/>
</dbReference>
<organism evidence="4 5">
    <name type="scientific">Desulfallas thermosapovorans DSM 6562</name>
    <dbReference type="NCBI Taxonomy" id="1121431"/>
    <lineage>
        <taxon>Bacteria</taxon>
        <taxon>Bacillati</taxon>
        <taxon>Bacillota</taxon>
        <taxon>Clostridia</taxon>
        <taxon>Eubacteriales</taxon>
        <taxon>Desulfallaceae</taxon>
        <taxon>Desulfallas</taxon>
    </lineage>
</organism>
<dbReference type="AlphaFoldDB" id="A0A5S4ZT04"/>
<sequence>MTKYKLAVDTGGTFTDFCLLGTGGEVFIAKEPSTPDDPSRAVLEGIKKITLQHGIDPGSIDLVLHGTTVATNAILEQRGAPTALVTTRGFKDIIFIGRQNRPHLYNFWTTKPAPLLPRHMVLEVNERILADGTVKTALTEGDINNLVEQVKQTGAQSVAVCLLHAYINPAHEQKLKKALLETLPHLSVTISSEILPECMEYERTSTTVINALVKPTIDRYVSRLAQNLRSTGIDGKLFIMQSNGGVITAHQARQQSARTVLSGPAGGVLAGVYLARQAGHNNLLTADMGGTSMDICLIHNQKPRFTTEGTIGGYPLRLPMLDIHTIGAGGGSIAWIDRGGALRVGPRSAGSLPGPACYNLGGNEPTVTDANMVLGRLAPGDFTGLDNVSVEPATRCISEKIAHPLKLSLEAAAEGIIKVVNAAMVRAMRVISVQRGYDPRDFTLVPFGGAGPLQAVELAREMGIPRVLVPPHPGVTSAWGMLSADVRHDYSVTHITDLTPAACGAINDAYAVLAQKARRDLAGEGFDNSQITLSRFMDLRYRGQSYELTLAVPANPLIAADLFAIGQRFHRRHLQHYGYCRENAPVEIVTLRLAATGALPKPLPQTRPAGDQPLVSGTRRVYLHGRYHDLPVYQRQSIGPGWCSEGPAIITQADTTTLVWPGNTVRCDRFGNLIIETGVC</sequence>
<dbReference type="Pfam" id="PF05378">
    <property type="entry name" value="Hydant_A_N"/>
    <property type="match status" value="1"/>
</dbReference>
<dbReference type="InterPro" id="IPR045079">
    <property type="entry name" value="Oxoprolinase-like"/>
</dbReference>
<dbReference type="Proteomes" id="UP000323166">
    <property type="component" value="Unassembled WGS sequence"/>
</dbReference>
<dbReference type="InterPro" id="IPR008040">
    <property type="entry name" value="Hydant_A_N"/>
</dbReference>
<dbReference type="Pfam" id="PF01968">
    <property type="entry name" value="Hydantoinase_A"/>
    <property type="match status" value="1"/>
</dbReference>
<dbReference type="Pfam" id="PF19278">
    <property type="entry name" value="Hydant_A_C"/>
    <property type="match status" value="1"/>
</dbReference>
<keyword evidence="5" id="KW-1185">Reference proteome</keyword>
<dbReference type="GO" id="GO:0006749">
    <property type="term" value="P:glutathione metabolic process"/>
    <property type="evidence" value="ECO:0007669"/>
    <property type="project" value="TreeGrafter"/>
</dbReference>
<evidence type="ECO:0000259" key="3">
    <source>
        <dbReference type="Pfam" id="PF19278"/>
    </source>
</evidence>
<dbReference type="PANTHER" id="PTHR11365">
    <property type="entry name" value="5-OXOPROLINASE RELATED"/>
    <property type="match status" value="1"/>
</dbReference>
<dbReference type="PANTHER" id="PTHR11365:SF23">
    <property type="entry name" value="HYPOTHETICAL 5-OXOPROLINASE (EUROFUNG)-RELATED"/>
    <property type="match status" value="1"/>
</dbReference>
<evidence type="ECO:0000259" key="1">
    <source>
        <dbReference type="Pfam" id="PF01968"/>
    </source>
</evidence>
<protein>
    <submittedName>
        <fullName evidence="4">N-methylhydantoinase A</fullName>
    </submittedName>
</protein>